<sequence>MENQSRAWIHCRVSTESNRYLLHYQEKRLMSYCESENLKVVGVTKEVGLGKGPREYYISTIATIIRRKEIDYLVLYDWTRLLIFKDLYMEFKLFCEMYGVEIIDLSEI</sequence>
<evidence type="ECO:0000313" key="3">
    <source>
        <dbReference type="Proteomes" id="UP000515856"/>
    </source>
</evidence>
<dbReference type="GO" id="GO:0000150">
    <property type="term" value="F:DNA strand exchange activity"/>
    <property type="evidence" value="ECO:0007669"/>
    <property type="project" value="InterPro"/>
</dbReference>
<dbReference type="GO" id="GO:0003677">
    <property type="term" value="F:DNA binding"/>
    <property type="evidence" value="ECO:0007669"/>
    <property type="project" value="InterPro"/>
</dbReference>
<reference evidence="2 3" key="1">
    <citation type="submission" date="2020-08" db="EMBL/GenBank/DDBJ databases">
        <authorList>
            <person name="Liu C."/>
            <person name="Sun Q."/>
        </authorList>
    </citation>
    <scope>NUCLEOTIDE SEQUENCE [LARGE SCALE GENOMIC DNA]</scope>
    <source>
        <strain evidence="2 3">NSJ-61</strain>
    </source>
</reference>
<dbReference type="RefSeq" id="WP_158552231.1">
    <property type="nucleotide sequence ID" value="NZ_CP060636.1"/>
</dbReference>
<protein>
    <submittedName>
        <fullName evidence="2">Recombinase family protein</fullName>
    </submittedName>
</protein>
<keyword evidence="3" id="KW-1185">Reference proteome</keyword>
<evidence type="ECO:0000313" key="2">
    <source>
        <dbReference type="EMBL" id="QNM12290.1"/>
    </source>
</evidence>
<dbReference type="Proteomes" id="UP000515856">
    <property type="component" value="Chromosome"/>
</dbReference>
<gene>
    <name evidence="2" type="ORF">H9Q80_18955</name>
</gene>
<dbReference type="AlphaFoldDB" id="A0A7G9GNA8"/>
<dbReference type="EMBL" id="CP060636">
    <property type="protein sequence ID" value="QNM12290.1"/>
    <property type="molecule type" value="Genomic_DNA"/>
</dbReference>
<dbReference type="Gene3D" id="3.40.50.1390">
    <property type="entry name" value="Resolvase, N-terminal catalytic domain"/>
    <property type="match status" value="1"/>
</dbReference>
<dbReference type="Pfam" id="PF00239">
    <property type="entry name" value="Resolvase"/>
    <property type="match status" value="1"/>
</dbReference>
<feature type="domain" description="Resolvase/invertase-type recombinase catalytic" evidence="1">
    <location>
        <begin position="9"/>
        <end position="106"/>
    </location>
</feature>
<accession>A0A7G9GNA8</accession>
<proteinExistence type="predicted"/>
<dbReference type="KEGG" id="ehn:H9Q80_18955"/>
<dbReference type="InterPro" id="IPR036162">
    <property type="entry name" value="Resolvase-like_N_sf"/>
</dbReference>
<dbReference type="SUPFAM" id="SSF53041">
    <property type="entry name" value="Resolvase-like"/>
    <property type="match status" value="1"/>
</dbReference>
<name>A0A7G9GNA8_9FIRM</name>
<dbReference type="InterPro" id="IPR006119">
    <property type="entry name" value="Resolv_N"/>
</dbReference>
<organism evidence="2 3">
    <name type="scientific">[Eubacterium] hominis</name>
    <dbReference type="NCBI Taxonomy" id="2764325"/>
    <lineage>
        <taxon>Bacteria</taxon>
        <taxon>Bacillati</taxon>
        <taxon>Bacillota</taxon>
        <taxon>Erysipelotrichia</taxon>
        <taxon>Erysipelotrichales</taxon>
        <taxon>Erysipelotrichaceae</taxon>
        <taxon>Amedibacillus</taxon>
    </lineage>
</organism>
<evidence type="ECO:0000259" key="1">
    <source>
        <dbReference type="Pfam" id="PF00239"/>
    </source>
</evidence>